<protein>
    <recommendedName>
        <fullName evidence="3">OsmC family protein</fullName>
    </recommendedName>
</protein>
<dbReference type="InterPro" id="IPR003718">
    <property type="entry name" value="OsmC/Ohr_fam"/>
</dbReference>
<evidence type="ECO:0000313" key="2">
    <source>
        <dbReference type="Proteomes" id="UP001341135"/>
    </source>
</evidence>
<proteinExistence type="predicted"/>
<dbReference type="GeneID" id="89288680"/>
<accession>A0ABM8IU49</accession>
<gene>
    <name evidence="1" type="ORF">PABY_06540</name>
</gene>
<name>A0ABM8IU49_9CREN</name>
<reference evidence="1 2" key="1">
    <citation type="submission" date="2023-09" db="EMBL/GenBank/DDBJ databases">
        <title>Pyrofollis japonicus gen. nov. sp. nov., a novel member of the family Pyrodictiaceae isolated from the Iheya North hydrothermal field.</title>
        <authorList>
            <person name="Miyazaki U."/>
            <person name="Sanari M."/>
            <person name="Tame A."/>
            <person name="Kitajima M."/>
            <person name="Okamoto A."/>
            <person name="Sawayama S."/>
            <person name="Miyazaki J."/>
            <person name="Takai K."/>
            <person name="Nakagawa S."/>
        </authorList>
    </citation>
    <scope>NUCLEOTIDE SEQUENCE [LARGE SCALE GENOMIC DNA]</scope>
    <source>
        <strain evidence="1 2">AV2</strain>
    </source>
</reference>
<dbReference type="EMBL" id="AP028907">
    <property type="protein sequence ID" value="BES81087.1"/>
    <property type="molecule type" value="Genomic_DNA"/>
</dbReference>
<dbReference type="InterPro" id="IPR052924">
    <property type="entry name" value="OsmC/Ohr_hydroprdx_reductase"/>
</dbReference>
<dbReference type="InterPro" id="IPR015946">
    <property type="entry name" value="KH_dom-like_a/b"/>
</dbReference>
<organism evidence="1 2">
    <name type="scientific">Pyrodictium abyssi</name>
    <dbReference type="NCBI Taxonomy" id="54256"/>
    <lineage>
        <taxon>Archaea</taxon>
        <taxon>Thermoproteota</taxon>
        <taxon>Thermoprotei</taxon>
        <taxon>Desulfurococcales</taxon>
        <taxon>Pyrodictiaceae</taxon>
        <taxon>Pyrodictium</taxon>
    </lineage>
</organism>
<dbReference type="SUPFAM" id="SSF82784">
    <property type="entry name" value="OsmC-like"/>
    <property type="match status" value="1"/>
</dbReference>
<evidence type="ECO:0008006" key="3">
    <source>
        <dbReference type="Google" id="ProtNLM"/>
    </source>
</evidence>
<dbReference type="PANTHER" id="PTHR35368">
    <property type="entry name" value="HYDROPEROXIDE REDUCTASE"/>
    <property type="match status" value="1"/>
</dbReference>
<dbReference type="PANTHER" id="PTHR35368:SF1">
    <property type="entry name" value="HYDROPEROXIDE REDUCTASE"/>
    <property type="match status" value="1"/>
</dbReference>
<keyword evidence="2" id="KW-1185">Reference proteome</keyword>
<dbReference type="InterPro" id="IPR036102">
    <property type="entry name" value="OsmC/Ohrsf"/>
</dbReference>
<dbReference type="Pfam" id="PF02566">
    <property type="entry name" value="OsmC"/>
    <property type="match status" value="1"/>
</dbReference>
<evidence type="ECO:0000313" key="1">
    <source>
        <dbReference type="EMBL" id="BES81087.1"/>
    </source>
</evidence>
<dbReference type="Proteomes" id="UP001341135">
    <property type="component" value="Chromosome"/>
</dbReference>
<dbReference type="Gene3D" id="3.30.300.20">
    <property type="match status" value="1"/>
</dbReference>
<dbReference type="RefSeq" id="WP_338251873.1">
    <property type="nucleotide sequence ID" value="NZ_AP028907.1"/>
</dbReference>
<sequence>MEEHRIPPVAVEAEQGKPAALVRTGNGAAIEVSEPPEYGGEQGKPTPLELFLAGLASCEAFMFRMIASRLGIDRPYRVRIKASGRFRLGHGLEQLEIRVHVSGLDRGTAEKLYRLVKNSCPVYASIKRINPEIREELIVEEG</sequence>